<evidence type="ECO:0000256" key="6">
    <source>
        <dbReference type="SAM" id="Phobius"/>
    </source>
</evidence>
<keyword evidence="3 6" id="KW-0812">Transmembrane</keyword>
<protein>
    <recommendedName>
        <fullName evidence="7">EamA domain-containing protein</fullName>
    </recommendedName>
</protein>
<feature type="transmembrane region" description="Helical" evidence="6">
    <location>
        <begin position="39"/>
        <end position="57"/>
    </location>
</feature>
<feature type="transmembrane region" description="Helical" evidence="6">
    <location>
        <begin position="12"/>
        <end position="33"/>
    </location>
</feature>
<proteinExistence type="inferred from homology"/>
<dbReference type="STRING" id="1121439.dsat_0997"/>
<evidence type="ECO:0000313" key="8">
    <source>
        <dbReference type="EMBL" id="EPR31408.1"/>
    </source>
</evidence>
<dbReference type="Gene3D" id="1.10.3730.20">
    <property type="match status" value="2"/>
</dbReference>
<dbReference type="OrthoDB" id="5416392at2"/>
<dbReference type="RefSeq" id="WP_020887694.1">
    <property type="nucleotide sequence ID" value="NZ_ATHI01000029.1"/>
</dbReference>
<gene>
    <name evidence="8" type="ORF">dsat_0997</name>
</gene>
<sequence length="303" mass="32481">MTTRHGSNLAPTLALLAACILWGSSFIAMKVAVTNFHPLFVVFARMSIAAVAFLFLMRRFRADYRAGDWKLIALMALCEPCLYFVFEAYALQYTSASQAGMVTAILPLMVALGARLALGERTAGRTYAGFCLSIVGVVWLTGVAVQTENAPNPLLGNFLEFVAMCCATGYMVLLRHLSSRYNAWFLTFAQAAVGAIFFLPAMALPGVQLPQELPLVPALCIVYLGLVISIGAYGLYNFGMSRVPAGQASAFVNLIPVVSVVLGCLLLGDTFTKQQMLAAVVVFAGVFLSQRRIPAAAPPSETA</sequence>
<evidence type="ECO:0000259" key="7">
    <source>
        <dbReference type="Pfam" id="PF00892"/>
    </source>
</evidence>
<organism evidence="8 9">
    <name type="scientific">Alkalidesulfovibrio alkalitolerans DSM 16529</name>
    <dbReference type="NCBI Taxonomy" id="1121439"/>
    <lineage>
        <taxon>Bacteria</taxon>
        <taxon>Pseudomonadati</taxon>
        <taxon>Thermodesulfobacteriota</taxon>
        <taxon>Desulfovibrionia</taxon>
        <taxon>Desulfovibrionales</taxon>
        <taxon>Desulfovibrionaceae</taxon>
        <taxon>Alkalidesulfovibrio</taxon>
    </lineage>
</organism>
<feature type="transmembrane region" description="Helical" evidence="6">
    <location>
        <begin position="248"/>
        <end position="268"/>
    </location>
</feature>
<dbReference type="Pfam" id="PF00892">
    <property type="entry name" value="EamA"/>
    <property type="match status" value="2"/>
</dbReference>
<feature type="transmembrane region" description="Helical" evidence="6">
    <location>
        <begin position="157"/>
        <end position="174"/>
    </location>
</feature>
<dbReference type="AlphaFoldDB" id="S7UGP4"/>
<evidence type="ECO:0000256" key="4">
    <source>
        <dbReference type="ARBA" id="ARBA00022989"/>
    </source>
</evidence>
<dbReference type="GO" id="GO:0016020">
    <property type="term" value="C:membrane"/>
    <property type="evidence" value="ECO:0007669"/>
    <property type="project" value="UniProtKB-SubCell"/>
</dbReference>
<evidence type="ECO:0000313" key="9">
    <source>
        <dbReference type="Proteomes" id="UP000014975"/>
    </source>
</evidence>
<keyword evidence="4 6" id="KW-1133">Transmembrane helix</keyword>
<feature type="domain" description="EamA" evidence="7">
    <location>
        <begin position="155"/>
        <end position="288"/>
    </location>
</feature>
<dbReference type="PANTHER" id="PTHR32322:SF2">
    <property type="entry name" value="EAMA DOMAIN-CONTAINING PROTEIN"/>
    <property type="match status" value="1"/>
</dbReference>
<keyword evidence="9" id="KW-1185">Reference proteome</keyword>
<dbReference type="eggNOG" id="COG0697">
    <property type="taxonomic scope" value="Bacteria"/>
</dbReference>
<dbReference type="InterPro" id="IPR050638">
    <property type="entry name" value="AA-Vitamin_Transporters"/>
</dbReference>
<dbReference type="Proteomes" id="UP000014975">
    <property type="component" value="Unassembled WGS sequence"/>
</dbReference>
<dbReference type="PROSITE" id="PS51257">
    <property type="entry name" value="PROKAR_LIPOPROTEIN"/>
    <property type="match status" value="1"/>
</dbReference>
<feature type="transmembrane region" description="Helical" evidence="6">
    <location>
        <begin position="98"/>
        <end position="118"/>
    </location>
</feature>
<dbReference type="SUPFAM" id="SSF103481">
    <property type="entry name" value="Multidrug resistance efflux transporter EmrE"/>
    <property type="match status" value="2"/>
</dbReference>
<evidence type="ECO:0000256" key="2">
    <source>
        <dbReference type="ARBA" id="ARBA00007362"/>
    </source>
</evidence>
<name>S7UGP4_9BACT</name>
<accession>S7UGP4</accession>
<evidence type="ECO:0000256" key="3">
    <source>
        <dbReference type="ARBA" id="ARBA00022692"/>
    </source>
</evidence>
<reference evidence="8 9" key="1">
    <citation type="journal article" date="2013" name="Genome Announc.">
        <title>Draft genome sequences for three mercury-methylating, sulfate-reducing bacteria.</title>
        <authorList>
            <person name="Brown S.D."/>
            <person name="Hurt R.A.Jr."/>
            <person name="Gilmour C.C."/>
            <person name="Elias D.A."/>
        </authorList>
    </citation>
    <scope>NUCLEOTIDE SEQUENCE [LARGE SCALE GENOMIC DNA]</scope>
    <source>
        <strain evidence="8 9">DSM 16529</strain>
    </source>
</reference>
<feature type="transmembrane region" description="Helical" evidence="6">
    <location>
        <begin position="127"/>
        <end position="145"/>
    </location>
</feature>
<keyword evidence="5 6" id="KW-0472">Membrane</keyword>
<dbReference type="EMBL" id="ATHI01000029">
    <property type="protein sequence ID" value="EPR31408.1"/>
    <property type="molecule type" value="Genomic_DNA"/>
</dbReference>
<comment type="subcellular location">
    <subcellularLocation>
        <location evidence="1">Membrane</location>
        <topology evidence="1">Multi-pass membrane protein</topology>
    </subcellularLocation>
</comment>
<feature type="transmembrane region" description="Helical" evidence="6">
    <location>
        <begin position="215"/>
        <end position="236"/>
    </location>
</feature>
<dbReference type="PATRIC" id="fig|1121439.3.peg.2368"/>
<dbReference type="InterPro" id="IPR037185">
    <property type="entry name" value="EmrE-like"/>
</dbReference>
<evidence type="ECO:0000256" key="5">
    <source>
        <dbReference type="ARBA" id="ARBA00023136"/>
    </source>
</evidence>
<comment type="similarity">
    <text evidence="2">Belongs to the EamA transporter family.</text>
</comment>
<feature type="domain" description="EamA" evidence="7">
    <location>
        <begin position="13"/>
        <end position="141"/>
    </location>
</feature>
<feature type="transmembrane region" description="Helical" evidence="6">
    <location>
        <begin position="69"/>
        <end position="86"/>
    </location>
</feature>
<dbReference type="InterPro" id="IPR000620">
    <property type="entry name" value="EamA_dom"/>
</dbReference>
<evidence type="ECO:0000256" key="1">
    <source>
        <dbReference type="ARBA" id="ARBA00004141"/>
    </source>
</evidence>
<comment type="caution">
    <text evidence="8">The sequence shown here is derived from an EMBL/GenBank/DDBJ whole genome shotgun (WGS) entry which is preliminary data.</text>
</comment>
<feature type="transmembrane region" description="Helical" evidence="6">
    <location>
        <begin position="181"/>
        <end position="203"/>
    </location>
</feature>
<dbReference type="PANTHER" id="PTHR32322">
    <property type="entry name" value="INNER MEMBRANE TRANSPORTER"/>
    <property type="match status" value="1"/>
</dbReference>